<organism evidence="1 2">
    <name type="scientific">Nakamurella aerolata</name>
    <dbReference type="NCBI Taxonomy" id="1656892"/>
    <lineage>
        <taxon>Bacteria</taxon>
        <taxon>Bacillati</taxon>
        <taxon>Actinomycetota</taxon>
        <taxon>Actinomycetes</taxon>
        <taxon>Nakamurellales</taxon>
        <taxon>Nakamurellaceae</taxon>
        <taxon>Nakamurella</taxon>
    </lineage>
</organism>
<evidence type="ECO:0000313" key="2">
    <source>
        <dbReference type="Proteomes" id="UP000562984"/>
    </source>
</evidence>
<dbReference type="RefSeq" id="WP_171199013.1">
    <property type="nucleotide sequence ID" value="NZ_JABEND010000003.1"/>
</dbReference>
<accession>A0A849A3X1</accession>
<sequence length="158" mass="17147">MLDSETSTLFNPAFCAMVLNKACAAFDVKAGEAMPVTFGFLILPSALHKPMRDGLPSTTASSMWSWLRANPVLLMDLADRVRTFRPFTAAGIRYGLTRGVLTGSPGMIAAGNIGRRPRTLYPTDDWQACVKASEFLGRWFGGSDADEATTLAQWGVRP</sequence>
<comment type="caution">
    <text evidence="1">The sequence shown here is derived from an EMBL/GenBank/DDBJ whole genome shotgun (WGS) entry which is preliminary data.</text>
</comment>
<protein>
    <submittedName>
        <fullName evidence="1">Uncharacterized protein</fullName>
    </submittedName>
</protein>
<dbReference type="Proteomes" id="UP000562984">
    <property type="component" value="Unassembled WGS sequence"/>
</dbReference>
<gene>
    <name evidence="1" type="ORF">HKD39_06145</name>
</gene>
<keyword evidence="2" id="KW-1185">Reference proteome</keyword>
<dbReference type="AlphaFoldDB" id="A0A849A3X1"/>
<dbReference type="Pfam" id="PF20131">
    <property type="entry name" value="MC3"/>
    <property type="match status" value="1"/>
</dbReference>
<evidence type="ECO:0000313" key="1">
    <source>
        <dbReference type="EMBL" id="NNG35299.1"/>
    </source>
</evidence>
<proteinExistence type="predicted"/>
<name>A0A849A3X1_9ACTN</name>
<dbReference type="InterPro" id="IPR045390">
    <property type="entry name" value="ABC-3C_MC3"/>
</dbReference>
<reference evidence="1 2" key="1">
    <citation type="submission" date="2020-05" db="EMBL/GenBank/DDBJ databases">
        <title>Nakamurella sp. DB0629 isolated from air conditioner.</title>
        <authorList>
            <person name="Kim D.H."/>
            <person name="Kim D.-U."/>
        </authorList>
    </citation>
    <scope>NUCLEOTIDE SEQUENCE [LARGE SCALE GENOMIC DNA]</scope>
    <source>
        <strain evidence="1 2">DB0629</strain>
    </source>
</reference>
<dbReference type="EMBL" id="JABEND010000003">
    <property type="protein sequence ID" value="NNG35299.1"/>
    <property type="molecule type" value="Genomic_DNA"/>
</dbReference>